<dbReference type="Proteomes" id="UP000434036">
    <property type="component" value="Unassembled WGS sequence"/>
</dbReference>
<dbReference type="SUPFAM" id="SSF52540">
    <property type="entry name" value="P-loop containing nucleoside triphosphate hydrolases"/>
    <property type="match status" value="1"/>
</dbReference>
<dbReference type="CDD" id="cd05387">
    <property type="entry name" value="BY-kinase"/>
    <property type="match status" value="1"/>
</dbReference>
<dbReference type="EC" id="2.7.10.2" evidence="4"/>
<accession>A0A6N8U3K8</accession>
<dbReference type="Gene3D" id="3.40.50.300">
    <property type="entry name" value="P-loop containing nucleotide triphosphate hydrolases"/>
    <property type="match status" value="1"/>
</dbReference>
<keyword evidence="4" id="KW-0418">Kinase</keyword>
<evidence type="ECO:0000256" key="2">
    <source>
        <dbReference type="ARBA" id="ARBA00022840"/>
    </source>
</evidence>
<feature type="domain" description="CobQ/CobB/MinD/ParA nucleotide binding" evidence="3">
    <location>
        <begin position="50"/>
        <end position="230"/>
    </location>
</feature>
<dbReference type="InterPro" id="IPR005702">
    <property type="entry name" value="Wzc-like_C"/>
</dbReference>
<sequence length="239" mass="26858">MIHDLDHKKKTGKKQQKQFDYSEIYRQLRTNLEFASLDKDELQVINLTSTNPAEGKSSVSANLALIYAAKYPKTLIIDCDLRKPVIHKIFRISNKTGLSNLLKDGVDVASIDINSSPYFERFKDKEDDGKLYVLSAGSKVYNPLELLASEKFSNLIAELRKKFNMIIMDCPPVSAVSDSIYVSHVSDGTIFVVSSKDTDKIQAKTAVTQLKRNGVNLLGAVLTKVQDSNTLNYYNYYSD</sequence>
<dbReference type="InterPro" id="IPR002586">
    <property type="entry name" value="CobQ/CobB/MinD/ParA_Nub-bd_dom"/>
</dbReference>
<protein>
    <submittedName>
        <fullName evidence="4">Polysaccharide biosynthesis tyrosine autokinase</fullName>
        <ecNumber evidence="4">2.7.10.2</ecNumber>
    </submittedName>
</protein>
<name>A0A6N8U3K8_9FIRM</name>
<reference evidence="4 5" key="2">
    <citation type="submission" date="2020-01" db="EMBL/GenBank/DDBJ databases">
        <title>Clostridiaceae sp. nov. isolated from the gut of human by culturomics.</title>
        <authorList>
            <person name="Chang Y."/>
        </authorList>
    </citation>
    <scope>NUCLEOTIDE SEQUENCE [LARGE SCALE GENOMIC DNA]</scope>
    <source>
        <strain evidence="4 5">DONG20-135</strain>
    </source>
</reference>
<dbReference type="AlphaFoldDB" id="A0A6N8U3K8"/>
<evidence type="ECO:0000313" key="4">
    <source>
        <dbReference type="EMBL" id="MXQ72762.1"/>
    </source>
</evidence>
<reference evidence="4 5" key="1">
    <citation type="submission" date="2019-12" db="EMBL/GenBank/DDBJ databases">
        <authorList>
            <person name="Yang R."/>
        </authorList>
    </citation>
    <scope>NUCLEOTIDE SEQUENCE [LARGE SCALE GENOMIC DNA]</scope>
    <source>
        <strain evidence="4 5">DONG20-135</strain>
    </source>
</reference>
<dbReference type="EMBL" id="WUUQ01000001">
    <property type="protein sequence ID" value="MXQ72762.1"/>
    <property type="molecule type" value="Genomic_DNA"/>
</dbReference>
<keyword evidence="4" id="KW-0808">Transferase</keyword>
<gene>
    <name evidence="4" type="ORF">GSF08_02220</name>
</gene>
<dbReference type="PANTHER" id="PTHR32309:SF13">
    <property type="entry name" value="FERRIC ENTEROBACTIN TRANSPORT PROTEIN FEPE"/>
    <property type="match status" value="1"/>
</dbReference>
<proteinExistence type="predicted"/>
<evidence type="ECO:0000259" key="3">
    <source>
        <dbReference type="Pfam" id="PF01656"/>
    </source>
</evidence>
<dbReference type="InterPro" id="IPR027417">
    <property type="entry name" value="P-loop_NTPase"/>
</dbReference>
<keyword evidence="2" id="KW-0067">ATP-binding</keyword>
<dbReference type="PANTHER" id="PTHR32309">
    <property type="entry name" value="TYROSINE-PROTEIN KINASE"/>
    <property type="match status" value="1"/>
</dbReference>
<dbReference type="GO" id="GO:0005886">
    <property type="term" value="C:plasma membrane"/>
    <property type="evidence" value="ECO:0007669"/>
    <property type="project" value="TreeGrafter"/>
</dbReference>
<dbReference type="GO" id="GO:0005524">
    <property type="term" value="F:ATP binding"/>
    <property type="evidence" value="ECO:0007669"/>
    <property type="project" value="UniProtKB-KW"/>
</dbReference>
<dbReference type="NCBIfam" id="TIGR01007">
    <property type="entry name" value="eps_fam"/>
    <property type="match status" value="1"/>
</dbReference>
<dbReference type="InterPro" id="IPR050445">
    <property type="entry name" value="Bact_polysacc_biosynth/exp"/>
</dbReference>
<evidence type="ECO:0000313" key="5">
    <source>
        <dbReference type="Proteomes" id="UP000434036"/>
    </source>
</evidence>
<comment type="caution">
    <text evidence="4">The sequence shown here is derived from an EMBL/GenBank/DDBJ whole genome shotgun (WGS) entry which is preliminary data.</text>
</comment>
<dbReference type="GO" id="GO:0004715">
    <property type="term" value="F:non-membrane spanning protein tyrosine kinase activity"/>
    <property type="evidence" value="ECO:0007669"/>
    <property type="project" value="UniProtKB-EC"/>
</dbReference>
<organism evidence="4 5">
    <name type="scientific">Copranaerobaculum intestinale</name>
    <dbReference type="NCBI Taxonomy" id="2692629"/>
    <lineage>
        <taxon>Bacteria</taxon>
        <taxon>Bacillati</taxon>
        <taxon>Bacillota</taxon>
        <taxon>Erysipelotrichia</taxon>
        <taxon>Erysipelotrichales</taxon>
        <taxon>Erysipelotrichaceae</taxon>
        <taxon>Copranaerobaculum</taxon>
    </lineage>
</organism>
<evidence type="ECO:0000256" key="1">
    <source>
        <dbReference type="ARBA" id="ARBA00022741"/>
    </source>
</evidence>
<keyword evidence="1" id="KW-0547">Nucleotide-binding</keyword>
<dbReference type="Pfam" id="PF01656">
    <property type="entry name" value="CbiA"/>
    <property type="match status" value="1"/>
</dbReference>
<keyword evidence="5" id="KW-1185">Reference proteome</keyword>